<dbReference type="Gene3D" id="3.30.420.10">
    <property type="entry name" value="Ribonuclease H-like superfamily/Ribonuclease H"/>
    <property type="match status" value="1"/>
</dbReference>
<reference evidence="1 2" key="1">
    <citation type="submission" date="2018-01" db="EMBL/GenBank/DDBJ databases">
        <title>Draft genome of the strawberry crown rot pathogen Phytophthora cactorum.</title>
        <authorList>
            <person name="Armitage A.D."/>
            <person name="Lysoe E."/>
            <person name="Nellist C.F."/>
            <person name="Harrison R.J."/>
            <person name="Brurberg M.B."/>
        </authorList>
    </citation>
    <scope>NUCLEOTIDE SEQUENCE [LARGE SCALE GENOMIC DNA]</scope>
    <source>
        <strain evidence="1 2">10300</strain>
    </source>
</reference>
<name>A0A329SHP2_9STRA</name>
<dbReference type="EMBL" id="MJFZ01000143">
    <property type="protein sequence ID" value="RAW36303.1"/>
    <property type="molecule type" value="Genomic_DNA"/>
</dbReference>
<dbReference type="OrthoDB" id="111819at2759"/>
<organism evidence="1 2">
    <name type="scientific">Phytophthora cactorum</name>
    <dbReference type="NCBI Taxonomy" id="29920"/>
    <lineage>
        <taxon>Eukaryota</taxon>
        <taxon>Sar</taxon>
        <taxon>Stramenopiles</taxon>
        <taxon>Oomycota</taxon>
        <taxon>Peronosporomycetes</taxon>
        <taxon>Peronosporales</taxon>
        <taxon>Peronosporaceae</taxon>
        <taxon>Phytophthora</taxon>
    </lineage>
</organism>
<dbReference type="AlphaFoldDB" id="A0A329SHP2"/>
<gene>
    <name evidence="1" type="ORF">PC110_g7439</name>
</gene>
<proteinExistence type="predicted"/>
<dbReference type="VEuPathDB" id="FungiDB:PC110_g7439"/>
<dbReference type="GO" id="GO:0003676">
    <property type="term" value="F:nucleic acid binding"/>
    <property type="evidence" value="ECO:0007669"/>
    <property type="project" value="InterPro"/>
</dbReference>
<dbReference type="STRING" id="29920.A0A329SHP2"/>
<evidence type="ECO:0000313" key="2">
    <source>
        <dbReference type="Proteomes" id="UP000251314"/>
    </source>
</evidence>
<comment type="caution">
    <text evidence="1">The sequence shown here is derived from an EMBL/GenBank/DDBJ whole genome shotgun (WGS) entry which is preliminary data.</text>
</comment>
<protein>
    <submittedName>
        <fullName evidence="1">Uncharacterized protein</fullName>
    </submittedName>
</protein>
<dbReference type="Proteomes" id="UP000251314">
    <property type="component" value="Unassembled WGS sequence"/>
</dbReference>
<accession>A0A329SHP2</accession>
<dbReference type="InterPro" id="IPR036397">
    <property type="entry name" value="RNaseH_sf"/>
</dbReference>
<keyword evidence="2" id="KW-1185">Reference proteome</keyword>
<evidence type="ECO:0000313" key="1">
    <source>
        <dbReference type="EMBL" id="RAW36303.1"/>
    </source>
</evidence>
<sequence length="98" mass="11449">MVNTLPLKPEDMLARQAWASAILVRKDAGAVWDSIVFSDEKKWNLDGHDGFQHYWRDLRKPPRHTKRRQAGELGGLHLYCLRVLLPFAHLNYGTDYIY</sequence>